<accession>A0A4Q0Q4V8</accession>
<dbReference type="EMBL" id="RKMK01000112">
    <property type="protein sequence ID" value="RXG83593.1"/>
    <property type="molecule type" value="Genomic_DNA"/>
</dbReference>
<gene>
    <name evidence="1" type="ORF">EAS61_41775</name>
</gene>
<organism evidence="1 2">
    <name type="scientific">Bradyrhizobium zhanjiangense</name>
    <dbReference type="NCBI Taxonomy" id="1325107"/>
    <lineage>
        <taxon>Bacteria</taxon>
        <taxon>Pseudomonadati</taxon>
        <taxon>Pseudomonadota</taxon>
        <taxon>Alphaproteobacteria</taxon>
        <taxon>Hyphomicrobiales</taxon>
        <taxon>Nitrobacteraceae</taxon>
        <taxon>Bradyrhizobium</taxon>
    </lineage>
</organism>
<evidence type="ECO:0000313" key="2">
    <source>
        <dbReference type="Proteomes" id="UP000290174"/>
    </source>
</evidence>
<dbReference type="AlphaFoldDB" id="A0A4Q0Q4V8"/>
<evidence type="ECO:0000313" key="1">
    <source>
        <dbReference type="EMBL" id="RXG83593.1"/>
    </source>
</evidence>
<comment type="caution">
    <text evidence="1">The sequence shown here is derived from an EMBL/GenBank/DDBJ whole genome shotgun (WGS) entry which is preliminary data.</text>
</comment>
<sequence>MIRVKESFARVHYRFGLTLLLPLGVTNLGRNGLSRVAPTELSLDALQDLIALAEESGGTCPSNLERSGAVCRKRSGKRSQKISAKSCGR</sequence>
<name>A0A4Q0Q4V8_9BRAD</name>
<dbReference type="Proteomes" id="UP000290174">
    <property type="component" value="Unassembled WGS sequence"/>
</dbReference>
<reference evidence="1 2" key="1">
    <citation type="submission" date="2018-11" db="EMBL/GenBank/DDBJ databases">
        <title>Bradyrhizobium sp. nov., isolated from effective nodules of peanut in China.</title>
        <authorList>
            <person name="Li Y."/>
        </authorList>
    </citation>
    <scope>NUCLEOTIDE SEQUENCE [LARGE SCALE GENOMIC DNA]</scope>
    <source>
        <strain evidence="1 2">CCBAU 51770</strain>
    </source>
</reference>
<proteinExistence type="predicted"/>
<protein>
    <submittedName>
        <fullName evidence="1">Uncharacterized protein</fullName>
    </submittedName>
</protein>